<evidence type="ECO:0000313" key="4">
    <source>
        <dbReference type="Proteomes" id="UP000311382"/>
    </source>
</evidence>
<dbReference type="AlphaFoldDB" id="A0A5C5FR59"/>
<evidence type="ECO:0000259" key="2">
    <source>
        <dbReference type="PROSITE" id="PS50206"/>
    </source>
</evidence>
<organism evidence="3 4">
    <name type="scientific">Rhodotorula diobovata</name>
    <dbReference type="NCBI Taxonomy" id="5288"/>
    <lineage>
        <taxon>Eukaryota</taxon>
        <taxon>Fungi</taxon>
        <taxon>Dikarya</taxon>
        <taxon>Basidiomycota</taxon>
        <taxon>Pucciniomycotina</taxon>
        <taxon>Microbotryomycetes</taxon>
        <taxon>Sporidiobolales</taxon>
        <taxon>Sporidiobolaceae</taxon>
        <taxon>Rhodotorula</taxon>
    </lineage>
</organism>
<evidence type="ECO:0000256" key="1">
    <source>
        <dbReference type="SAM" id="MobiDB-lite"/>
    </source>
</evidence>
<evidence type="ECO:0000313" key="3">
    <source>
        <dbReference type="EMBL" id="TNY18736.1"/>
    </source>
</evidence>
<name>A0A5C5FR59_9BASI</name>
<dbReference type="PANTHER" id="PTHR10828">
    <property type="entry name" value="M-PHASE INDUCER PHOSPHATASE DUAL SPECIFICITY PHOSPHATASE CDC25"/>
    <property type="match status" value="1"/>
</dbReference>
<dbReference type="OrthoDB" id="102559at2759"/>
<sequence length="174" mass="19058">MNYQYLNADQLVDLLRTADHGKDFQVVDVRDDDFRGGNIPGAIRAPSEQRTDQSVEDLVQQLKDVPTVIFHCTLSQVRGPKAARIYADAMAKARQPDEQAAAAKTEDLGTAPSQDAAAAGAGVDFSPNPYLAQQRTDGAQEQQVYVLRDGFGGWQSLHKKDPLLVENFDATIWG</sequence>
<dbReference type="Pfam" id="PF00581">
    <property type="entry name" value="Rhodanese"/>
    <property type="match status" value="1"/>
</dbReference>
<keyword evidence="4" id="KW-1185">Reference proteome</keyword>
<dbReference type="InterPro" id="IPR036873">
    <property type="entry name" value="Rhodanese-like_dom_sf"/>
</dbReference>
<gene>
    <name evidence="3" type="ORF">DMC30DRAFT_418580</name>
</gene>
<dbReference type="SMART" id="SM00450">
    <property type="entry name" value="RHOD"/>
    <property type="match status" value="1"/>
</dbReference>
<dbReference type="SUPFAM" id="SSF52821">
    <property type="entry name" value="Rhodanese/Cell cycle control phosphatase"/>
    <property type="match status" value="1"/>
</dbReference>
<comment type="caution">
    <text evidence="3">The sequence shown here is derived from an EMBL/GenBank/DDBJ whole genome shotgun (WGS) entry which is preliminary data.</text>
</comment>
<feature type="domain" description="Rhodanese" evidence="2">
    <location>
        <begin position="20"/>
        <end position="156"/>
    </location>
</feature>
<protein>
    <submittedName>
        <fullName evidence="3">Rhodanese-like protein</fullName>
    </submittedName>
</protein>
<feature type="region of interest" description="Disordered" evidence="1">
    <location>
        <begin position="97"/>
        <end position="122"/>
    </location>
</feature>
<accession>A0A5C5FR59</accession>
<dbReference type="STRING" id="5288.A0A5C5FR59"/>
<dbReference type="EMBL" id="SOZI01000124">
    <property type="protein sequence ID" value="TNY18736.1"/>
    <property type="molecule type" value="Genomic_DNA"/>
</dbReference>
<dbReference type="Gene3D" id="3.40.250.10">
    <property type="entry name" value="Rhodanese-like domain"/>
    <property type="match status" value="1"/>
</dbReference>
<reference evidence="3 4" key="1">
    <citation type="submission" date="2019-03" db="EMBL/GenBank/DDBJ databases">
        <title>Rhodosporidium diobovatum UCD-FST 08-225 genome sequencing, assembly, and annotation.</title>
        <authorList>
            <person name="Fakankun I.U."/>
            <person name="Fristensky B."/>
            <person name="Levin D.B."/>
        </authorList>
    </citation>
    <scope>NUCLEOTIDE SEQUENCE [LARGE SCALE GENOMIC DNA]</scope>
    <source>
        <strain evidence="3 4">UCD-FST 08-225</strain>
    </source>
</reference>
<dbReference type="GO" id="GO:0005737">
    <property type="term" value="C:cytoplasm"/>
    <property type="evidence" value="ECO:0007669"/>
    <property type="project" value="TreeGrafter"/>
</dbReference>
<proteinExistence type="predicted"/>
<dbReference type="InterPro" id="IPR001763">
    <property type="entry name" value="Rhodanese-like_dom"/>
</dbReference>
<dbReference type="GO" id="GO:0005634">
    <property type="term" value="C:nucleus"/>
    <property type="evidence" value="ECO:0007669"/>
    <property type="project" value="TreeGrafter"/>
</dbReference>
<dbReference type="GO" id="GO:0004725">
    <property type="term" value="F:protein tyrosine phosphatase activity"/>
    <property type="evidence" value="ECO:0007669"/>
    <property type="project" value="TreeGrafter"/>
</dbReference>
<dbReference type="PROSITE" id="PS50206">
    <property type="entry name" value="RHODANESE_3"/>
    <property type="match status" value="1"/>
</dbReference>
<dbReference type="PANTHER" id="PTHR10828:SF38">
    <property type="entry name" value="ARSENICAL-RESISTANCE PROTEIN 2-RELATED"/>
    <property type="match status" value="1"/>
</dbReference>
<dbReference type="Proteomes" id="UP000311382">
    <property type="component" value="Unassembled WGS sequence"/>
</dbReference>